<evidence type="ECO:0000256" key="8">
    <source>
        <dbReference type="ARBA" id="ARBA00023316"/>
    </source>
</evidence>
<organism evidence="13 14">
    <name type="scientific">Apiotrichum porosum</name>
    <dbReference type="NCBI Taxonomy" id="105984"/>
    <lineage>
        <taxon>Eukaryota</taxon>
        <taxon>Fungi</taxon>
        <taxon>Dikarya</taxon>
        <taxon>Basidiomycota</taxon>
        <taxon>Agaricomycotina</taxon>
        <taxon>Tremellomycetes</taxon>
        <taxon>Trichosporonales</taxon>
        <taxon>Trichosporonaceae</taxon>
        <taxon>Apiotrichum</taxon>
    </lineage>
</organism>
<dbReference type="SUPFAM" id="SSF51126">
    <property type="entry name" value="Pectin lyase-like"/>
    <property type="match status" value="1"/>
</dbReference>
<dbReference type="SMART" id="SM00710">
    <property type="entry name" value="PbH1"/>
    <property type="match status" value="7"/>
</dbReference>
<name>A0A427XNA2_9TREE</name>
<evidence type="ECO:0000256" key="7">
    <source>
        <dbReference type="ARBA" id="ARBA00023295"/>
    </source>
</evidence>
<comment type="catalytic activity">
    <reaction evidence="9">
        <text>(1,4-alpha-D-galacturonosyl)n+m + H2O = (1,4-alpha-D-galacturonosyl)n + (1,4-alpha-D-galacturonosyl)m.</text>
        <dbReference type="EC" id="3.2.1.15"/>
    </reaction>
</comment>
<dbReference type="GO" id="GO:0045490">
    <property type="term" value="P:pectin catabolic process"/>
    <property type="evidence" value="ECO:0007669"/>
    <property type="project" value="TreeGrafter"/>
</dbReference>
<evidence type="ECO:0000256" key="10">
    <source>
        <dbReference type="PROSITE-ProRule" id="PRU10052"/>
    </source>
</evidence>
<keyword evidence="3 12" id="KW-0732">Signal</keyword>
<reference evidence="13 14" key="1">
    <citation type="submission" date="2018-11" db="EMBL/GenBank/DDBJ databases">
        <title>Genome sequence of Apiotrichum porosum DSM 27194.</title>
        <authorList>
            <person name="Aliyu H."/>
            <person name="Gorte O."/>
            <person name="Ochsenreither K."/>
        </authorList>
    </citation>
    <scope>NUCLEOTIDE SEQUENCE [LARGE SCALE GENOMIC DNA]</scope>
    <source>
        <strain evidence="13 14">DSM 27194</strain>
    </source>
</reference>
<keyword evidence="6" id="KW-1015">Disulfide bond</keyword>
<dbReference type="InterPro" id="IPR012334">
    <property type="entry name" value="Pectin_lyas_fold"/>
</dbReference>
<feature type="signal peptide" evidence="12">
    <location>
        <begin position="1"/>
        <end position="17"/>
    </location>
</feature>
<comment type="caution">
    <text evidence="13">The sequence shown here is derived from an EMBL/GenBank/DDBJ whole genome shotgun (WGS) entry which is preliminary data.</text>
</comment>
<accession>A0A427XNA2</accession>
<sequence length="398" mass="40798">MLLHGLLAVLAATGAMAHPKVVDGRLEQRGLEDRAVVEERELATRASTATACSYTITSYSTVASGVASKCNNLVLKAFTVPAGKALDLSGLATNTNVNMKGDITFASGTNWAGPLFVIKGTNVNFQGNGYTFNGNGQDYWDTKGSNGGVTKPKMAKISNSGSFRNAIFLNTPVQAISVGATSPLTIAGVTIDNRAGNTLSGGSALGHNTDCFDVSASNVLIDSNKCYNQDDCLAINKGTNITFSNNYCNGGHGISIGSIQSDVVVKTVVIKGNAIVNNTNALRIKTVYGATNASVTDVTYKGNAASGTTTYGVDIQQDYENGSPTGTATSGVKIKNVVFSGTNKIGMASSGKQAYVLCGSGTCTGFDFTGLCFTGGSKGSVSGVSSITGFTLGSQTCS</sequence>
<evidence type="ECO:0000256" key="1">
    <source>
        <dbReference type="ARBA" id="ARBA00008834"/>
    </source>
</evidence>
<gene>
    <name evidence="13" type="ORF">EHS24_008961</name>
</gene>
<dbReference type="GeneID" id="39593504"/>
<dbReference type="PROSITE" id="PS00502">
    <property type="entry name" value="POLYGALACTURONASE"/>
    <property type="match status" value="1"/>
</dbReference>
<dbReference type="GO" id="GO:0005576">
    <property type="term" value="C:extracellular region"/>
    <property type="evidence" value="ECO:0007669"/>
    <property type="project" value="TreeGrafter"/>
</dbReference>
<dbReference type="EC" id="3.2.1.15" evidence="2"/>
<keyword evidence="8" id="KW-0961">Cell wall biogenesis/degradation</keyword>
<evidence type="ECO:0000256" key="11">
    <source>
        <dbReference type="RuleBase" id="RU361169"/>
    </source>
</evidence>
<evidence type="ECO:0000313" key="14">
    <source>
        <dbReference type="Proteomes" id="UP000279236"/>
    </source>
</evidence>
<dbReference type="PANTHER" id="PTHR31884">
    <property type="entry name" value="POLYGALACTURONASE"/>
    <property type="match status" value="1"/>
</dbReference>
<feature type="chain" id="PRO_5019459725" description="endo-polygalacturonase" evidence="12">
    <location>
        <begin position="18"/>
        <end position="398"/>
    </location>
</feature>
<dbReference type="Proteomes" id="UP000279236">
    <property type="component" value="Unassembled WGS sequence"/>
</dbReference>
<dbReference type="STRING" id="105984.A0A427XNA2"/>
<evidence type="ECO:0000256" key="2">
    <source>
        <dbReference type="ARBA" id="ARBA00012736"/>
    </source>
</evidence>
<evidence type="ECO:0000256" key="9">
    <source>
        <dbReference type="ARBA" id="ARBA00034074"/>
    </source>
</evidence>
<dbReference type="GO" id="GO:0071555">
    <property type="term" value="P:cell wall organization"/>
    <property type="evidence" value="ECO:0007669"/>
    <property type="project" value="UniProtKB-KW"/>
</dbReference>
<keyword evidence="5 11" id="KW-0378">Hydrolase</keyword>
<keyword evidence="4" id="KW-0677">Repeat</keyword>
<dbReference type="InterPro" id="IPR050434">
    <property type="entry name" value="Glycosyl_hydrlase_28"/>
</dbReference>
<dbReference type="InterPro" id="IPR006626">
    <property type="entry name" value="PbH1"/>
</dbReference>
<dbReference type="Gene3D" id="2.160.20.10">
    <property type="entry name" value="Single-stranded right-handed beta-helix, Pectin lyase-like"/>
    <property type="match status" value="1"/>
</dbReference>
<comment type="similarity">
    <text evidence="1 11">Belongs to the glycosyl hydrolase 28 family.</text>
</comment>
<dbReference type="InterPro" id="IPR000743">
    <property type="entry name" value="Glyco_hydro_28"/>
</dbReference>
<evidence type="ECO:0000256" key="12">
    <source>
        <dbReference type="SAM" id="SignalP"/>
    </source>
</evidence>
<keyword evidence="14" id="KW-1185">Reference proteome</keyword>
<protein>
    <recommendedName>
        <fullName evidence="2">endo-polygalacturonase</fullName>
        <ecNumber evidence="2">3.2.1.15</ecNumber>
    </recommendedName>
</protein>
<dbReference type="EMBL" id="RSCE01000008">
    <property type="protein sequence ID" value="RSH80385.1"/>
    <property type="molecule type" value="Genomic_DNA"/>
</dbReference>
<dbReference type="GO" id="GO:0004650">
    <property type="term" value="F:polygalacturonase activity"/>
    <property type="evidence" value="ECO:0007669"/>
    <property type="project" value="UniProtKB-EC"/>
</dbReference>
<dbReference type="PANTHER" id="PTHR31884:SF1">
    <property type="entry name" value="POLYGALACTURONASE"/>
    <property type="match status" value="1"/>
</dbReference>
<evidence type="ECO:0000256" key="4">
    <source>
        <dbReference type="ARBA" id="ARBA00022737"/>
    </source>
</evidence>
<evidence type="ECO:0000313" key="13">
    <source>
        <dbReference type="EMBL" id="RSH80385.1"/>
    </source>
</evidence>
<evidence type="ECO:0000256" key="3">
    <source>
        <dbReference type="ARBA" id="ARBA00022729"/>
    </source>
</evidence>
<feature type="active site" evidence="10">
    <location>
        <position position="252"/>
    </location>
</feature>
<dbReference type="OrthoDB" id="1546079at2759"/>
<evidence type="ECO:0000256" key="5">
    <source>
        <dbReference type="ARBA" id="ARBA00022801"/>
    </source>
</evidence>
<dbReference type="Pfam" id="PF00295">
    <property type="entry name" value="Glyco_hydro_28"/>
    <property type="match status" value="1"/>
</dbReference>
<proteinExistence type="inferred from homology"/>
<keyword evidence="7 11" id="KW-0326">Glycosidase</keyword>
<dbReference type="AlphaFoldDB" id="A0A427XNA2"/>
<dbReference type="RefSeq" id="XP_028475332.1">
    <property type="nucleotide sequence ID" value="XM_028624260.1"/>
</dbReference>
<evidence type="ECO:0000256" key="6">
    <source>
        <dbReference type="ARBA" id="ARBA00023157"/>
    </source>
</evidence>
<dbReference type="InterPro" id="IPR011050">
    <property type="entry name" value="Pectin_lyase_fold/virulence"/>
</dbReference>